<evidence type="ECO:0000313" key="6">
    <source>
        <dbReference type="EMBL" id="SVA89535.1"/>
    </source>
</evidence>
<keyword evidence="4 5" id="KW-0472">Membrane</keyword>
<keyword evidence="2 5" id="KW-0812">Transmembrane</keyword>
<evidence type="ECO:0000256" key="1">
    <source>
        <dbReference type="ARBA" id="ARBA00004141"/>
    </source>
</evidence>
<keyword evidence="3 5" id="KW-1133">Transmembrane helix</keyword>
<evidence type="ECO:0000256" key="5">
    <source>
        <dbReference type="SAM" id="Phobius"/>
    </source>
</evidence>
<dbReference type="SUPFAM" id="SSF111352">
    <property type="entry name" value="Ammonium transporter"/>
    <property type="match status" value="1"/>
</dbReference>
<comment type="subcellular location">
    <subcellularLocation>
        <location evidence="1">Membrane</location>
        <topology evidence="1">Multi-pass membrane protein</topology>
    </subcellularLocation>
</comment>
<organism evidence="6">
    <name type="scientific">marine metagenome</name>
    <dbReference type="NCBI Taxonomy" id="408172"/>
    <lineage>
        <taxon>unclassified sequences</taxon>
        <taxon>metagenomes</taxon>
        <taxon>ecological metagenomes</taxon>
    </lineage>
</organism>
<evidence type="ECO:0000256" key="3">
    <source>
        <dbReference type="ARBA" id="ARBA00022989"/>
    </source>
</evidence>
<name>A0A381ZJS6_9ZZZZ</name>
<sequence>MIVSLYNYIQLLTSFVNYSTSGLYPVQFAENKMNSIMQIKSAKHKYALLLMVAVGLTATGAMGLAADSYAQKIDDGMDGYVVGSPDGGAGIYTGNPNECWWDSDGDGVLDMYCLIDTGDTAWMITASSLVLFMTPGVAFLYGGL</sequence>
<protein>
    <recommendedName>
        <fullName evidence="7">Ammonium transporter AmtB-like domain-containing protein</fullName>
    </recommendedName>
</protein>
<dbReference type="EMBL" id="UINC01021615">
    <property type="protein sequence ID" value="SVA89535.1"/>
    <property type="molecule type" value="Genomic_DNA"/>
</dbReference>
<feature type="transmembrane region" description="Helical" evidence="5">
    <location>
        <begin position="121"/>
        <end position="141"/>
    </location>
</feature>
<dbReference type="Gene3D" id="1.10.3430.10">
    <property type="entry name" value="Ammonium transporter AmtB like domains"/>
    <property type="match status" value="1"/>
</dbReference>
<dbReference type="AlphaFoldDB" id="A0A381ZJS6"/>
<proteinExistence type="predicted"/>
<reference evidence="6" key="1">
    <citation type="submission" date="2018-05" db="EMBL/GenBank/DDBJ databases">
        <authorList>
            <person name="Lanie J.A."/>
            <person name="Ng W.-L."/>
            <person name="Kazmierczak K.M."/>
            <person name="Andrzejewski T.M."/>
            <person name="Davidsen T.M."/>
            <person name="Wayne K.J."/>
            <person name="Tettelin H."/>
            <person name="Glass J.I."/>
            <person name="Rusch D."/>
            <person name="Podicherti R."/>
            <person name="Tsui H.-C.T."/>
            <person name="Winkler M.E."/>
        </authorList>
    </citation>
    <scope>NUCLEOTIDE SEQUENCE</scope>
</reference>
<evidence type="ECO:0008006" key="7">
    <source>
        <dbReference type="Google" id="ProtNLM"/>
    </source>
</evidence>
<evidence type="ECO:0000256" key="2">
    <source>
        <dbReference type="ARBA" id="ARBA00022692"/>
    </source>
</evidence>
<dbReference type="GO" id="GO:0016020">
    <property type="term" value="C:membrane"/>
    <property type="evidence" value="ECO:0007669"/>
    <property type="project" value="UniProtKB-SubCell"/>
</dbReference>
<feature type="transmembrane region" description="Helical" evidence="5">
    <location>
        <begin position="46"/>
        <end position="66"/>
    </location>
</feature>
<evidence type="ECO:0000256" key="4">
    <source>
        <dbReference type="ARBA" id="ARBA00023136"/>
    </source>
</evidence>
<gene>
    <name evidence="6" type="ORF">METZ01_LOCUS142389</name>
</gene>
<accession>A0A381ZJS6</accession>
<dbReference type="InterPro" id="IPR029020">
    <property type="entry name" value="Ammonium/urea_transptr"/>
</dbReference>
<feature type="non-terminal residue" evidence="6">
    <location>
        <position position="144"/>
    </location>
</feature>